<name>A0A0F9KV75_9ZZZZ</name>
<dbReference type="EMBL" id="LAZR01008449">
    <property type="protein sequence ID" value="KKM78696.1"/>
    <property type="molecule type" value="Genomic_DNA"/>
</dbReference>
<dbReference type="AlphaFoldDB" id="A0A0F9KV75"/>
<comment type="caution">
    <text evidence="1">The sequence shown here is derived from an EMBL/GenBank/DDBJ whole genome shotgun (WGS) entry which is preliminary data.</text>
</comment>
<gene>
    <name evidence="1" type="ORF">LCGC14_1357450</name>
</gene>
<accession>A0A0F9KV75</accession>
<protein>
    <submittedName>
        <fullName evidence="1">Uncharacterized protein</fullName>
    </submittedName>
</protein>
<reference evidence="1" key="1">
    <citation type="journal article" date="2015" name="Nature">
        <title>Complex archaea that bridge the gap between prokaryotes and eukaryotes.</title>
        <authorList>
            <person name="Spang A."/>
            <person name="Saw J.H."/>
            <person name="Jorgensen S.L."/>
            <person name="Zaremba-Niedzwiedzka K."/>
            <person name="Martijn J."/>
            <person name="Lind A.E."/>
            <person name="van Eijk R."/>
            <person name="Schleper C."/>
            <person name="Guy L."/>
            <person name="Ettema T.J."/>
        </authorList>
    </citation>
    <scope>NUCLEOTIDE SEQUENCE</scope>
</reference>
<organism evidence="1">
    <name type="scientific">marine sediment metagenome</name>
    <dbReference type="NCBI Taxonomy" id="412755"/>
    <lineage>
        <taxon>unclassified sequences</taxon>
        <taxon>metagenomes</taxon>
        <taxon>ecological metagenomes</taxon>
    </lineage>
</organism>
<evidence type="ECO:0000313" key="1">
    <source>
        <dbReference type="EMBL" id="KKM78696.1"/>
    </source>
</evidence>
<sequence length="88" mass="9845">MQAIKIILEGDGCWPDLKEKLNTEKLIHLKDTQIEIAALSKGMKSGKPSISMRIDLPDGKTVLIETSMRLFIGAAVAFEQRYAQELKE</sequence>
<proteinExistence type="predicted"/>